<dbReference type="GO" id="GO:0015473">
    <property type="term" value="F:fimbrial usher porin activity"/>
    <property type="evidence" value="ECO:0007669"/>
    <property type="project" value="InterPro"/>
</dbReference>
<dbReference type="PANTHER" id="PTHR30451:SF5">
    <property type="entry name" value="SLR0019 PROTEIN"/>
    <property type="match status" value="1"/>
</dbReference>
<sequence length="672" mass="72348">MPLDVLINNTKGGVWTLLERNAKLYAPQEAFEEWRLIHAANPQGIDYKGQKWFALSDIPGFEARLNYAEQSVNLVFSPTAFNATRLTQEVASRPPITESIPALFANYDLNYSTARSKNFGSAAVTRDLGALTELGASGQWGLLTSSYVARNLVSQDPALSASWRRLETTYTRNFLDKTSTLRLGDSATRAGISGRSVYFGGVQFSRNFFLQPGFITQPVPIVSGLSAGSSTMELYINNALRQTSQVPAGPFSIDNFPSLTGSGEARVVIRDILGRETVITQSFFSHANLLEEKLNDWSFELGALRQNLGTNNADYGPKFISGLWRRGLTKSLTVEGQGEWSAALQRTGLGATYTLPLQMLGQTAVSLSRSNLAGSGYNWLVSAERSSLRHNFSASAQSASRGYRQLGLDTATSLPRLQTSTSYSYNSEELGSLGVGYTGFSNYDLGKLNTVNLSYSVRIGQRSSLTLTASKLSGISSGYSVGAALLLPFDNKIAISSGVSSRSGATESYVNASRALSDETGWGWRAALSKRASGAYSEGGAHYQGAKGQFSADLSGDQNQQNMRLGLTGGAVIADGKFFISRRVQDSFAIVEVPGYANVGVGFQGSSLTRTDANGVALLPRLLPFQRNSVRLDPSELPISAELDSIEQEAVPAQRSAAQSRFAFPYAQVAAL</sequence>
<dbReference type="InterPro" id="IPR000015">
    <property type="entry name" value="Fimb_usher"/>
</dbReference>
<dbReference type="InterPro" id="IPR018030">
    <property type="entry name" value="Fimbrial_membr_usher_CS"/>
</dbReference>
<keyword evidence="1" id="KW-0998">Cell outer membrane</keyword>
<evidence type="ECO:0000313" key="2">
    <source>
        <dbReference type="EMBL" id="QJC57091.1"/>
    </source>
</evidence>
<keyword evidence="1" id="KW-1029">Fimbrium biogenesis</keyword>
<name>A0A6H2HB29_9BURK</name>
<dbReference type="Gene3D" id="2.60.40.2610">
    <property type="entry name" value="Outer membrane usher protein FimD, plug domain"/>
    <property type="match status" value="1"/>
</dbReference>
<dbReference type="GO" id="GO:0009297">
    <property type="term" value="P:pilus assembly"/>
    <property type="evidence" value="ECO:0007669"/>
    <property type="project" value="InterPro"/>
</dbReference>
<evidence type="ECO:0000313" key="3">
    <source>
        <dbReference type="Proteomes" id="UP000502041"/>
    </source>
</evidence>
<dbReference type="GO" id="GO:0009279">
    <property type="term" value="C:cell outer membrane"/>
    <property type="evidence" value="ECO:0007669"/>
    <property type="project" value="UniProtKB-SubCell"/>
</dbReference>
<reference evidence="2 3" key="1">
    <citation type="submission" date="2020-04" db="EMBL/GenBank/DDBJ databases">
        <title>Complete genome of a Psychrophilic, Marine, Gas Vacuolate Bacterium Polaromonas vacuolata KCTC 22033T.</title>
        <authorList>
            <person name="Hwang K."/>
            <person name="Kim K.M."/>
        </authorList>
    </citation>
    <scope>NUCLEOTIDE SEQUENCE [LARGE SCALE GENOMIC DNA]</scope>
    <source>
        <strain evidence="2 3">KCTC 22033</strain>
    </source>
</reference>
<organism evidence="2 3">
    <name type="scientific">Polaromonas vacuolata</name>
    <dbReference type="NCBI Taxonomy" id="37448"/>
    <lineage>
        <taxon>Bacteria</taxon>
        <taxon>Pseudomonadati</taxon>
        <taxon>Pseudomonadota</taxon>
        <taxon>Betaproteobacteria</taxon>
        <taxon>Burkholderiales</taxon>
        <taxon>Comamonadaceae</taxon>
        <taxon>Polaromonas</taxon>
    </lineage>
</organism>
<evidence type="ECO:0000256" key="1">
    <source>
        <dbReference type="RuleBase" id="RU003884"/>
    </source>
</evidence>
<dbReference type="EMBL" id="CP051461">
    <property type="protein sequence ID" value="QJC57091.1"/>
    <property type="molecule type" value="Genomic_DNA"/>
</dbReference>
<keyword evidence="1" id="KW-0812">Transmembrane</keyword>
<gene>
    <name evidence="2" type="primary">caf1A</name>
    <name evidence="2" type="ORF">HC248_02407</name>
</gene>
<keyword evidence="3" id="KW-1185">Reference proteome</keyword>
<dbReference type="AlphaFoldDB" id="A0A6H2HB29"/>
<keyword evidence="1" id="KW-0472">Membrane</keyword>
<keyword evidence="1" id="KW-0813">Transport</keyword>
<dbReference type="PANTHER" id="PTHR30451">
    <property type="entry name" value="OUTER MEMBRANE USHER PROTEIN"/>
    <property type="match status" value="1"/>
</dbReference>
<dbReference type="Proteomes" id="UP000502041">
    <property type="component" value="Chromosome"/>
</dbReference>
<dbReference type="Pfam" id="PF00577">
    <property type="entry name" value="Usher"/>
    <property type="match status" value="1"/>
</dbReference>
<dbReference type="PROSITE" id="PS01151">
    <property type="entry name" value="FIMBRIAL_USHER"/>
    <property type="match status" value="1"/>
</dbReference>
<comment type="similarity">
    <text evidence="1">Belongs to the fimbrial export usher family.</text>
</comment>
<dbReference type="KEGG" id="pvac:HC248_02407"/>
<proteinExistence type="inferred from homology"/>
<dbReference type="InterPro" id="IPR042186">
    <property type="entry name" value="FimD_plug_dom"/>
</dbReference>
<protein>
    <submittedName>
        <fullName evidence="2">F1 capsule-anchoring protein</fullName>
    </submittedName>
</protein>
<dbReference type="Gene3D" id="2.60.40.3110">
    <property type="match status" value="1"/>
</dbReference>
<comment type="subcellular location">
    <subcellularLocation>
        <location evidence="1">Cell outer membrane</location>
        <topology evidence="1">Multi-pass membrane protein</topology>
    </subcellularLocation>
</comment>
<accession>A0A6H2HB29</accession>